<feature type="region of interest" description="Disordered" evidence="1">
    <location>
        <begin position="37"/>
        <end position="59"/>
    </location>
</feature>
<reference evidence="3" key="2">
    <citation type="journal article" date="2017" name="Nat. Plants">
        <title>The Aegilops tauschii genome reveals multiple impacts of transposons.</title>
        <authorList>
            <person name="Zhao G."/>
            <person name="Zou C."/>
            <person name="Li K."/>
            <person name="Wang K."/>
            <person name="Li T."/>
            <person name="Gao L."/>
            <person name="Zhang X."/>
            <person name="Wang H."/>
            <person name="Yang Z."/>
            <person name="Liu X."/>
            <person name="Jiang W."/>
            <person name="Mao L."/>
            <person name="Kong X."/>
            <person name="Jiao Y."/>
            <person name="Jia J."/>
        </authorList>
    </citation>
    <scope>NUCLEOTIDE SEQUENCE [LARGE SCALE GENOMIC DNA]</scope>
    <source>
        <strain evidence="3">cv. AL8/78</strain>
    </source>
</reference>
<sequence length="59" mass="6239">MRMPTLCGSGELAAKRGRVAGRRPTYHGFPDHCPLILGPVPGGERKAPWPLEAGDGDGE</sequence>
<name>A0A453N029_AEGTS</name>
<reference evidence="3" key="1">
    <citation type="journal article" date="2014" name="Science">
        <title>Ancient hybridizations among the ancestral genomes of bread wheat.</title>
        <authorList>
            <consortium name="International Wheat Genome Sequencing Consortium,"/>
            <person name="Marcussen T."/>
            <person name="Sandve S.R."/>
            <person name="Heier L."/>
            <person name="Spannagl M."/>
            <person name="Pfeifer M."/>
            <person name="Jakobsen K.S."/>
            <person name="Wulff B.B."/>
            <person name="Steuernagel B."/>
            <person name="Mayer K.F."/>
            <person name="Olsen O.A."/>
        </authorList>
    </citation>
    <scope>NUCLEOTIDE SEQUENCE [LARGE SCALE GENOMIC DNA]</scope>
    <source>
        <strain evidence="3">cv. AL8/78</strain>
    </source>
</reference>
<evidence type="ECO:0000256" key="1">
    <source>
        <dbReference type="SAM" id="MobiDB-lite"/>
    </source>
</evidence>
<organism evidence="2 3">
    <name type="scientific">Aegilops tauschii subsp. strangulata</name>
    <name type="common">Goatgrass</name>
    <dbReference type="NCBI Taxonomy" id="200361"/>
    <lineage>
        <taxon>Eukaryota</taxon>
        <taxon>Viridiplantae</taxon>
        <taxon>Streptophyta</taxon>
        <taxon>Embryophyta</taxon>
        <taxon>Tracheophyta</taxon>
        <taxon>Spermatophyta</taxon>
        <taxon>Magnoliopsida</taxon>
        <taxon>Liliopsida</taxon>
        <taxon>Poales</taxon>
        <taxon>Poaceae</taxon>
        <taxon>BOP clade</taxon>
        <taxon>Pooideae</taxon>
        <taxon>Triticodae</taxon>
        <taxon>Triticeae</taxon>
        <taxon>Triticinae</taxon>
        <taxon>Aegilops</taxon>
    </lineage>
</organism>
<accession>A0A453N029</accession>
<protein>
    <submittedName>
        <fullName evidence="2">Uncharacterized protein</fullName>
    </submittedName>
</protein>
<evidence type="ECO:0000313" key="3">
    <source>
        <dbReference type="Proteomes" id="UP000015105"/>
    </source>
</evidence>
<dbReference type="Proteomes" id="UP000015105">
    <property type="component" value="Chromosome 6D"/>
</dbReference>
<evidence type="ECO:0000313" key="2">
    <source>
        <dbReference type="EnsemblPlants" id="AET6Gv20165600.2"/>
    </source>
</evidence>
<keyword evidence="3" id="KW-1185">Reference proteome</keyword>
<proteinExistence type="predicted"/>
<reference evidence="2" key="4">
    <citation type="submission" date="2019-03" db="UniProtKB">
        <authorList>
            <consortium name="EnsemblPlants"/>
        </authorList>
    </citation>
    <scope>IDENTIFICATION</scope>
</reference>
<dbReference type="Gramene" id="AET6Gv20165600.2">
    <property type="protein sequence ID" value="AET6Gv20165600.2"/>
    <property type="gene ID" value="AET6Gv20165600"/>
</dbReference>
<dbReference type="AlphaFoldDB" id="A0A453N029"/>
<dbReference type="EnsemblPlants" id="AET6Gv20165600.2">
    <property type="protein sequence ID" value="AET6Gv20165600.2"/>
    <property type="gene ID" value="AET6Gv20165600"/>
</dbReference>
<reference evidence="2" key="3">
    <citation type="journal article" date="2017" name="Nature">
        <title>Genome sequence of the progenitor of the wheat D genome Aegilops tauschii.</title>
        <authorList>
            <person name="Luo M.C."/>
            <person name="Gu Y.Q."/>
            <person name="Puiu D."/>
            <person name="Wang H."/>
            <person name="Twardziok S.O."/>
            <person name="Deal K.R."/>
            <person name="Huo N."/>
            <person name="Zhu T."/>
            <person name="Wang L."/>
            <person name="Wang Y."/>
            <person name="McGuire P.E."/>
            <person name="Liu S."/>
            <person name="Long H."/>
            <person name="Ramasamy R.K."/>
            <person name="Rodriguez J.C."/>
            <person name="Van S.L."/>
            <person name="Yuan L."/>
            <person name="Wang Z."/>
            <person name="Xia Z."/>
            <person name="Xiao L."/>
            <person name="Anderson O.D."/>
            <person name="Ouyang S."/>
            <person name="Liang Y."/>
            <person name="Zimin A.V."/>
            <person name="Pertea G."/>
            <person name="Qi P."/>
            <person name="Bennetzen J.L."/>
            <person name="Dai X."/>
            <person name="Dawson M.W."/>
            <person name="Muller H.G."/>
            <person name="Kugler K."/>
            <person name="Rivarola-Duarte L."/>
            <person name="Spannagl M."/>
            <person name="Mayer K.F.X."/>
            <person name="Lu F.H."/>
            <person name="Bevan M.W."/>
            <person name="Leroy P."/>
            <person name="Li P."/>
            <person name="You F.M."/>
            <person name="Sun Q."/>
            <person name="Liu Z."/>
            <person name="Lyons E."/>
            <person name="Wicker T."/>
            <person name="Salzberg S.L."/>
            <person name="Devos K.M."/>
            <person name="Dvorak J."/>
        </authorList>
    </citation>
    <scope>NUCLEOTIDE SEQUENCE [LARGE SCALE GENOMIC DNA]</scope>
    <source>
        <strain evidence="2">cv. AL8/78</strain>
    </source>
</reference>
<reference evidence="2" key="5">
    <citation type="journal article" date="2021" name="G3 (Bethesda)">
        <title>Aegilops tauschii genome assembly Aet v5.0 features greater sequence contiguity and improved annotation.</title>
        <authorList>
            <person name="Wang L."/>
            <person name="Zhu T."/>
            <person name="Rodriguez J.C."/>
            <person name="Deal K.R."/>
            <person name="Dubcovsky J."/>
            <person name="McGuire P.E."/>
            <person name="Lux T."/>
            <person name="Spannagl M."/>
            <person name="Mayer K.F.X."/>
            <person name="Baldrich P."/>
            <person name="Meyers B.C."/>
            <person name="Huo N."/>
            <person name="Gu Y.Q."/>
            <person name="Zhou H."/>
            <person name="Devos K.M."/>
            <person name="Bennetzen J.L."/>
            <person name="Unver T."/>
            <person name="Budak H."/>
            <person name="Gulick P.J."/>
            <person name="Galiba G."/>
            <person name="Kalapos B."/>
            <person name="Nelson D.R."/>
            <person name="Li P."/>
            <person name="You F.M."/>
            <person name="Luo M.C."/>
            <person name="Dvorak J."/>
        </authorList>
    </citation>
    <scope>NUCLEOTIDE SEQUENCE [LARGE SCALE GENOMIC DNA]</scope>
    <source>
        <strain evidence="2">cv. AL8/78</strain>
    </source>
</reference>